<gene>
    <name evidence="2" type="ORF">EJ357_27935</name>
</gene>
<sequence length="119" mass="12142">MKLKSLGTALTTAALIGTALTGAVATGGTASAAAPPECSSSLVNVKPKESVKLRSLPKTSATALGVWGKGKPGGVCFDERHPYTGGRYTACGETSDQWWYGSPNNSDVSGWVPATCLPI</sequence>
<accession>A0A3Q9EUU7</accession>
<evidence type="ECO:0000256" key="1">
    <source>
        <dbReference type="SAM" id="SignalP"/>
    </source>
</evidence>
<proteinExistence type="predicted"/>
<dbReference type="RefSeq" id="WP_126394290.1">
    <property type="nucleotide sequence ID" value="NZ_CP034539.1"/>
</dbReference>
<keyword evidence="1" id="KW-0732">Signal</keyword>
<feature type="signal peptide" evidence="1">
    <location>
        <begin position="1"/>
        <end position="25"/>
    </location>
</feature>
<evidence type="ECO:0000313" key="3">
    <source>
        <dbReference type="Proteomes" id="UP000280298"/>
    </source>
</evidence>
<protein>
    <recommendedName>
        <fullName evidence="4">SH3 domain-containing protein</fullName>
    </recommendedName>
</protein>
<feature type="chain" id="PRO_5038698612" description="SH3 domain-containing protein" evidence="1">
    <location>
        <begin position="26"/>
        <end position="119"/>
    </location>
</feature>
<organism evidence="2 3">
    <name type="scientific">Streptomyces cyaneochromogenes</name>
    <dbReference type="NCBI Taxonomy" id="2496836"/>
    <lineage>
        <taxon>Bacteria</taxon>
        <taxon>Bacillati</taxon>
        <taxon>Actinomycetota</taxon>
        <taxon>Actinomycetes</taxon>
        <taxon>Kitasatosporales</taxon>
        <taxon>Streptomycetaceae</taxon>
        <taxon>Streptomyces</taxon>
    </lineage>
</organism>
<dbReference type="KEGG" id="scya:EJ357_27935"/>
<name>A0A3Q9EUU7_9ACTN</name>
<evidence type="ECO:0008006" key="4">
    <source>
        <dbReference type="Google" id="ProtNLM"/>
    </source>
</evidence>
<dbReference type="EMBL" id="CP034539">
    <property type="protein sequence ID" value="AZQ36806.1"/>
    <property type="molecule type" value="Genomic_DNA"/>
</dbReference>
<keyword evidence="3" id="KW-1185">Reference proteome</keyword>
<dbReference type="OrthoDB" id="3699238at2"/>
<evidence type="ECO:0000313" key="2">
    <source>
        <dbReference type="EMBL" id="AZQ36806.1"/>
    </source>
</evidence>
<dbReference type="Proteomes" id="UP000280298">
    <property type="component" value="Chromosome"/>
</dbReference>
<dbReference type="AlphaFoldDB" id="A0A3Q9EUU7"/>
<reference evidence="2 3" key="1">
    <citation type="journal article" date="2019" name="Int. J. Syst. Evol. Microbiol.">
        <title>Streptomyces cyaneochromogenes sp. nov., a blue pigment-producing actinomycete from manganese-contaminated soil.</title>
        <authorList>
            <person name="Tang X."/>
            <person name="Zhao J."/>
            <person name="Li K."/>
            <person name="Chen Z."/>
            <person name="Sun Y."/>
            <person name="Gao J."/>
        </authorList>
    </citation>
    <scope>NUCLEOTIDE SEQUENCE [LARGE SCALE GENOMIC DNA]</scope>
    <source>
        <strain evidence="2 3">MK-45</strain>
    </source>
</reference>